<name>A0A5D2GN49_GOSDA</name>
<dbReference type="AlphaFoldDB" id="A0A5D2GN49"/>
<reference evidence="1 2" key="1">
    <citation type="submission" date="2019-06" db="EMBL/GenBank/DDBJ databases">
        <title>WGS assembly of Gossypium darwinii.</title>
        <authorList>
            <person name="Chen Z.J."/>
            <person name="Sreedasyam A."/>
            <person name="Ando A."/>
            <person name="Song Q."/>
            <person name="De L."/>
            <person name="Hulse-Kemp A."/>
            <person name="Ding M."/>
            <person name="Ye W."/>
            <person name="Kirkbride R."/>
            <person name="Jenkins J."/>
            <person name="Plott C."/>
            <person name="Lovell J."/>
            <person name="Lin Y.-M."/>
            <person name="Vaughn R."/>
            <person name="Liu B."/>
            <person name="Li W."/>
            <person name="Simpson S."/>
            <person name="Scheffler B."/>
            <person name="Saski C."/>
            <person name="Grover C."/>
            <person name="Hu G."/>
            <person name="Conover J."/>
            <person name="Carlson J."/>
            <person name="Shu S."/>
            <person name="Boston L."/>
            <person name="Williams M."/>
            <person name="Peterson D."/>
            <person name="Mcgee K."/>
            <person name="Jones D."/>
            <person name="Wendel J."/>
            <person name="Stelly D."/>
            <person name="Grimwood J."/>
            <person name="Schmutz J."/>
        </authorList>
    </citation>
    <scope>NUCLEOTIDE SEQUENCE [LARGE SCALE GENOMIC DNA]</scope>
    <source>
        <strain evidence="1">1808015.09</strain>
    </source>
</reference>
<gene>
    <name evidence="1" type="ORF">ES288_A05G318000v1</name>
</gene>
<sequence length="108" mass="12251">MHEKLCFGFLYILTLPPNALLYDQRSLEFLASQLYQRSRIPAGKAVDTQQEDHFEQLGSKNHTLLTICKSHKVKTQTRKNNTLLHTTTGALSSGRLAKVEFNKVNLPP</sequence>
<evidence type="ECO:0000313" key="2">
    <source>
        <dbReference type="Proteomes" id="UP000323506"/>
    </source>
</evidence>
<evidence type="ECO:0000313" key="1">
    <source>
        <dbReference type="EMBL" id="TYH19000.1"/>
    </source>
</evidence>
<dbReference type="EMBL" id="CM017692">
    <property type="protein sequence ID" value="TYH19000.1"/>
    <property type="molecule type" value="Genomic_DNA"/>
</dbReference>
<dbReference type="Proteomes" id="UP000323506">
    <property type="component" value="Chromosome A05"/>
</dbReference>
<organism evidence="1 2">
    <name type="scientific">Gossypium darwinii</name>
    <name type="common">Darwin's cotton</name>
    <name type="synonym">Gossypium barbadense var. darwinii</name>
    <dbReference type="NCBI Taxonomy" id="34276"/>
    <lineage>
        <taxon>Eukaryota</taxon>
        <taxon>Viridiplantae</taxon>
        <taxon>Streptophyta</taxon>
        <taxon>Embryophyta</taxon>
        <taxon>Tracheophyta</taxon>
        <taxon>Spermatophyta</taxon>
        <taxon>Magnoliopsida</taxon>
        <taxon>eudicotyledons</taxon>
        <taxon>Gunneridae</taxon>
        <taxon>Pentapetalae</taxon>
        <taxon>rosids</taxon>
        <taxon>malvids</taxon>
        <taxon>Malvales</taxon>
        <taxon>Malvaceae</taxon>
        <taxon>Malvoideae</taxon>
        <taxon>Gossypium</taxon>
    </lineage>
</organism>
<accession>A0A5D2GN49</accession>
<keyword evidence="2" id="KW-1185">Reference proteome</keyword>
<proteinExistence type="predicted"/>
<protein>
    <submittedName>
        <fullName evidence="1">Uncharacterized protein</fullName>
    </submittedName>
</protein>